<feature type="transmembrane region" description="Helical" evidence="5">
    <location>
        <begin position="287"/>
        <end position="308"/>
    </location>
</feature>
<protein>
    <submittedName>
        <fullName evidence="7">MFS transporter</fullName>
    </submittedName>
</protein>
<evidence type="ECO:0000256" key="1">
    <source>
        <dbReference type="ARBA" id="ARBA00004141"/>
    </source>
</evidence>
<feature type="transmembrane region" description="Helical" evidence="5">
    <location>
        <begin position="183"/>
        <end position="202"/>
    </location>
</feature>
<accession>A0A5E4W3J7</accession>
<feature type="transmembrane region" description="Helical" evidence="5">
    <location>
        <begin position="125"/>
        <end position="145"/>
    </location>
</feature>
<evidence type="ECO:0000256" key="2">
    <source>
        <dbReference type="ARBA" id="ARBA00022692"/>
    </source>
</evidence>
<evidence type="ECO:0000313" key="8">
    <source>
        <dbReference type="Proteomes" id="UP000343317"/>
    </source>
</evidence>
<dbReference type="InterPro" id="IPR050382">
    <property type="entry name" value="MFS_Na/Anion_cotransporter"/>
</dbReference>
<dbReference type="PIRSF" id="PIRSF002808">
    <property type="entry name" value="Hexose_phosphate_transp"/>
    <property type="match status" value="1"/>
</dbReference>
<dbReference type="InterPro" id="IPR011701">
    <property type="entry name" value="MFS"/>
</dbReference>
<dbReference type="PANTHER" id="PTHR11662:SF285">
    <property type="entry name" value="HEXURONATE TRANSPORTER"/>
    <property type="match status" value="1"/>
</dbReference>
<dbReference type="GO" id="GO:0016020">
    <property type="term" value="C:membrane"/>
    <property type="evidence" value="ECO:0007669"/>
    <property type="project" value="UniProtKB-SubCell"/>
</dbReference>
<organism evidence="7 8">
    <name type="scientific">Pandoraea horticolens</name>
    <dbReference type="NCBI Taxonomy" id="2508298"/>
    <lineage>
        <taxon>Bacteria</taxon>
        <taxon>Pseudomonadati</taxon>
        <taxon>Pseudomonadota</taxon>
        <taxon>Betaproteobacteria</taxon>
        <taxon>Burkholderiales</taxon>
        <taxon>Burkholderiaceae</taxon>
        <taxon>Pandoraea</taxon>
    </lineage>
</organism>
<dbReference type="EMBL" id="CABPSM010000008">
    <property type="protein sequence ID" value="VVE18971.1"/>
    <property type="molecule type" value="Genomic_DNA"/>
</dbReference>
<keyword evidence="2 5" id="KW-0812">Transmembrane</keyword>
<dbReference type="CDD" id="cd17319">
    <property type="entry name" value="MFS_ExuT_GudP_like"/>
    <property type="match status" value="1"/>
</dbReference>
<feature type="transmembrane region" description="Helical" evidence="5">
    <location>
        <begin position="152"/>
        <end position="177"/>
    </location>
</feature>
<dbReference type="InterPro" id="IPR036259">
    <property type="entry name" value="MFS_trans_sf"/>
</dbReference>
<dbReference type="InterPro" id="IPR020846">
    <property type="entry name" value="MFS_dom"/>
</dbReference>
<dbReference type="Proteomes" id="UP000343317">
    <property type="component" value="Unassembled WGS sequence"/>
</dbReference>
<feature type="transmembrane region" description="Helical" evidence="5">
    <location>
        <begin position="94"/>
        <end position="113"/>
    </location>
</feature>
<dbReference type="PANTHER" id="PTHR11662">
    <property type="entry name" value="SOLUTE CARRIER FAMILY 17"/>
    <property type="match status" value="1"/>
</dbReference>
<comment type="subcellular location">
    <subcellularLocation>
        <location evidence="1">Membrane</location>
        <topology evidence="1">Multi-pass membrane protein</topology>
    </subcellularLocation>
</comment>
<dbReference type="Pfam" id="PF07690">
    <property type="entry name" value="MFS_1"/>
    <property type="match status" value="2"/>
</dbReference>
<proteinExistence type="predicted"/>
<name>A0A5E4W3J7_9BURK</name>
<feature type="transmembrane region" description="Helical" evidence="5">
    <location>
        <begin position="320"/>
        <end position="340"/>
    </location>
</feature>
<evidence type="ECO:0000256" key="4">
    <source>
        <dbReference type="ARBA" id="ARBA00023136"/>
    </source>
</evidence>
<dbReference type="PROSITE" id="PS50850">
    <property type="entry name" value="MFS"/>
    <property type="match status" value="1"/>
</dbReference>
<evidence type="ECO:0000256" key="3">
    <source>
        <dbReference type="ARBA" id="ARBA00022989"/>
    </source>
</evidence>
<dbReference type="AlphaFoldDB" id="A0A5E4W3J7"/>
<evidence type="ECO:0000256" key="5">
    <source>
        <dbReference type="SAM" id="Phobius"/>
    </source>
</evidence>
<dbReference type="InterPro" id="IPR000849">
    <property type="entry name" value="Sugar_P_transporter"/>
</dbReference>
<feature type="transmembrane region" description="Helical" evidence="5">
    <location>
        <begin position="246"/>
        <end position="267"/>
    </location>
</feature>
<reference evidence="7 8" key="1">
    <citation type="submission" date="2019-08" db="EMBL/GenBank/DDBJ databases">
        <authorList>
            <person name="Peeters C."/>
        </authorList>
    </citation>
    <scope>NUCLEOTIDE SEQUENCE [LARGE SCALE GENOMIC DNA]</scope>
    <source>
        <strain evidence="7 8">LMG 31112</strain>
    </source>
</reference>
<keyword evidence="8" id="KW-1185">Reference proteome</keyword>
<dbReference type="Gene3D" id="1.20.1250.20">
    <property type="entry name" value="MFS general substrate transporter like domains"/>
    <property type="match status" value="2"/>
</dbReference>
<dbReference type="SUPFAM" id="SSF103473">
    <property type="entry name" value="MFS general substrate transporter"/>
    <property type="match status" value="1"/>
</dbReference>
<dbReference type="GO" id="GO:0015134">
    <property type="term" value="F:hexuronate transmembrane transporter activity"/>
    <property type="evidence" value="ECO:0007669"/>
    <property type="project" value="TreeGrafter"/>
</dbReference>
<keyword evidence="3 5" id="KW-1133">Transmembrane helix</keyword>
<feature type="transmembrane region" description="Helical" evidence="5">
    <location>
        <begin position="376"/>
        <end position="401"/>
    </location>
</feature>
<evidence type="ECO:0000259" key="6">
    <source>
        <dbReference type="PROSITE" id="PS50850"/>
    </source>
</evidence>
<sequence length="453" mass="49059">MRAARSRQEYSRRETTIMALKVKGLRWWMIGLLTLGTVMNYLARSSLAVAAPTVMKDLHITTQQYGWITGAFLVLYPIGAPLTGYLMDRIGLRLGFLLCGVMWSVVCMLHGLADGWIGLFVLRGLLGLAEASFIPAGMRAAAFWFPSKERALAAGIFNIGTSVGAILAPPLIAWSIMRYNWETAFVIAGGLGLVWGVLWYLFYRHPTDHPALTTAESEYINEGHAVDLAADARKPNPLSILRQRNFWGIALPRFFADPVWGTIVFWMPLYLNQARGFDLKTIAATAWLPFVAADIGCLMGGTISVWLNKHFKITIFNGKRVVFTVGAIIMTAMCGVGFVADPMMAIFLLCLGGFAHQTLSISVISMSADLFPRNEVATVTGMAGLSAGIGNLLFTLVIGTFVTAVGYAPFFVALGLGDLIGAVILWSVVKPGITGTATPSPGRRVDVGRTANA</sequence>
<feature type="transmembrane region" description="Helical" evidence="5">
    <location>
        <begin position="346"/>
        <end position="364"/>
    </location>
</feature>
<feature type="domain" description="Major facilitator superfamily (MFS) profile" evidence="6">
    <location>
        <begin position="29"/>
        <end position="433"/>
    </location>
</feature>
<evidence type="ECO:0000313" key="7">
    <source>
        <dbReference type="EMBL" id="VVE18971.1"/>
    </source>
</evidence>
<feature type="transmembrane region" description="Helical" evidence="5">
    <location>
        <begin position="66"/>
        <end position="87"/>
    </location>
</feature>
<gene>
    <name evidence="7" type="ORF">PHO31112_03027</name>
</gene>
<keyword evidence="4 5" id="KW-0472">Membrane</keyword>
<feature type="transmembrane region" description="Helical" evidence="5">
    <location>
        <begin position="407"/>
        <end position="429"/>
    </location>
</feature>